<dbReference type="PROSITE" id="PS50011">
    <property type="entry name" value="PROTEIN_KINASE_DOM"/>
    <property type="match status" value="1"/>
</dbReference>
<dbReference type="EMBL" id="CAJNOT010000346">
    <property type="protein sequence ID" value="CAF0949005.1"/>
    <property type="molecule type" value="Genomic_DNA"/>
</dbReference>
<evidence type="ECO:0000256" key="2">
    <source>
        <dbReference type="ARBA" id="ARBA00022527"/>
    </source>
</evidence>
<evidence type="ECO:0000256" key="1">
    <source>
        <dbReference type="ARBA" id="ARBA00004123"/>
    </source>
</evidence>
<accession>A0A814D559</accession>
<dbReference type="GO" id="GO:0008353">
    <property type="term" value="F:RNA polymerase II CTD heptapeptide repeat kinase activity"/>
    <property type="evidence" value="ECO:0007669"/>
    <property type="project" value="TreeGrafter"/>
</dbReference>
<name>A0A814D559_9BILA</name>
<dbReference type="Gene3D" id="1.10.510.10">
    <property type="entry name" value="Transferase(Phosphotransferase) domain 1"/>
    <property type="match status" value="1"/>
</dbReference>
<keyword evidence="2" id="KW-0723">Serine/threonine-protein kinase</keyword>
<protein>
    <recommendedName>
        <fullName evidence="7">Protein kinase domain-containing protein</fullName>
    </recommendedName>
</protein>
<organism evidence="8 9">
    <name type="scientific">Rotaria sordida</name>
    <dbReference type="NCBI Taxonomy" id="392033"/>
    <lineage>
        <taxon>Eukaryota</taxon>
        <taxon>Metazoa</taxon>
        <taxon>Spiralia</taxon>
        <taxon>Gnathifera</taxon>
        <taxon>Rotifera</taxon>
        <taxon>Eurotatoria</taxon>
        <taxon>Bdelloidea</taxon>
        <taxon>Philodinida</taxon>
        <taxon>Philodinidae</taxon>
        <taxon>Rotaria</taxon>
    </lineage>
</organism>
<evidence type="ECO:0000256" key="4">
    <source>
        <dbReference type="ARBA" id="ARBA00022741"/>
    </source>
</evidence>
<dbReference type="PANTHER" id="PTHR24056:SF233">
    <property type="entry name" value="CYCLIN-DEPENDENT KINASE 9"/>
    <property type="match status" value="1"/>
</dbReference>
<keyword evidence="6" id="KW-0067">ATP-binding</keyword>
<gene>
    <name evidence="8" type="ORF">ZHD862_LOCUS9899</name>
</gene>
<dbReference type="AlphaFoldDB" id="A0A814D559"/>
<dbReference type="SMART" id="SM00220">
    <property type="entry name" value="S_TKc"/>
    <property type="match status" value="1"/>
</dbReference>
<reference evidence="8" key="1">
    <citation type="submission" date="2021-02" db="EMBL/GenBank/DDBJ databases">
        <authorList>
            <person name="Nowell W R."/>
        </authorList>
    </citation>
    <scope>NUCLEOTIDE SEQUENCE</scope>
</reference>
<comment type="subcellular location">
    <subcellularLocation>
        <location evidence="1">Nucleus</location>
    </subcellularLocation>
</comment>
<evidence type="ECO:0000259" key="7">
    <source>
        <dbReference type="PROSITE" id="PS50011"/>
    </source>
</evidence>
<evidence type="ECO:0000313" key="9">
    <source>
        <dbReference type="Proteomes" id="UP000663864"/>
    </source>
</evidence>
<dbReference type="Proteomes" id="UP000663864">
    <property type="component" value="Unassembled WGS sequence"/>
</dbReference>
<dbReference type="InterPro" id="IPR011009">
    <property type="entry name" value="Kinase-like_dom_sf"/>
</dbReference>
<keyword evidence="5" id="KW-0418">Kinase</keyword>
<dbReference type="InterPro" id="IPR050108">
    <property type="entry name" value="CDK"/>
</dbReference>
<dbReference type="InterPro" id="IPR000719">
    <property type="entry name" value="Prot_kinase_dom"/>
</dbReference>
<feature type="domain" description="Protein kinase" evidence="7">
    <location>
        <begin position="1"/>
        <end position="195"/>
    </location>
</feature>
<evidence type="ECO:0000256" key="6">
    <source>
        <dbReference type="ARBA" id="ARBA00022840"/>
    </source>
</evidence>
<dbReference type="SUPFAM" id="SSF56112">
    <property type="entry name" value="Protein kinase-like (PK-like)"/>
    <property type="match status" value="1"/>
</dbReference>
<dbReference type="GO" id="GO:0005634">
    <property type="term" value="C:nucleus"/>
    <property type="evidence" value="ECO:0007669"/>
    <property type="project" value="UniProtKB-SubCell"/>
</dbReference>
<keyword evidence="4" id="KW-0547">Nucleotide-binding</keyword>
<proteinExistence type="predicted"/>
<dbReference type="Pfam" id="PF00069">
    <property type="entry name" value="Pkinase"/>
    <property type="match status" value="1"/>
</dbReference>
<evidence type="ECO:0000313" key="8">
    <source>
        <dbReference type="EMBL" id="CAF0949005.1"/>
    </source>
</evidence>
<evidence type="ECO:0000256" key="5">
    <source>
        <dbReference type="ARBA" id="ARBA00022777"/>
    </source>
</evidence>
<evidence type="ECO:0000256" key="3">
    <source>
        <dbReference type="ARBA" id="ARBA00022679"/>
    </source>
</evidence>
<dbReference type="PANTHER" id="PTHR24056">
    <property type="entry name" value="CELL DIVISION PROTEIN KINASE"/>
    <property type="match status" value="1"/>
</dbReference>
<dbReference type="GO" id="GO:0005524">
    <property type="term" value="F:ATP binding"/>
    <property type="evidence" value="ECO:0007669"/>
    <property type="project" value="UniProtKB-KW"/>
</dbReference>
<keyword evidence="3" id="KW-0808">Transferase</keyword>
<sequence length="195" mass="22793">MNLLEGEYRKVYDCMKYYIKEPSALHLIDQLLTLDRKQRIHADNALDSDIKPANILIARNGVLKLTDFGLSKMIILPKLDWKNRHTYLVVTMWYHRPPELRLGERNNGPAIDMWGVGCIFAKMRICWPIMHGEIEQHQLQLISSLCSSIELSLWPSVDSLLLYNKMNLLGGEYRKLYDHMKNYIKEPSALHLIDQ</sequence>
<dbReference type="GO" id="GO:0004693">
    <property type="term" value="F:cyclin-dependent protein serine/threonine kinase activity"/>
    <property type="evidence" value="ECO:0007669"/>
    <property type="project" value="TreeGrafter"/>
</dbReference>
<comment type="caution">
    <text evidence="8">The sequence shown here is derived from an EMBL/GenBank/DDBJ whole genome shotgun (WGS) entry which is preliminary data.</text>
</comment>